<accession>A0A1V9XS99</accession>
<dbReference type="EMBL" id="MNPL01004891">
    <property type="protein sequence ID" value="OQR76384.1"/>
    <property type="molecule type" value="Genomic_DNA"/>
</dbReference>
<sequence length="1235" mass="136280">FFVGWTQIVTQGQELHEAPAHPIGVFNPYNFQYNVDHPDGSQSSRVEKGNANVVTGSYQIFGTDGLQRTVNYVADSQGFRAFVDSNEPGVKSGEYPLPGPEIDEYQQNRYTPKPNLTLTSVPLQPLPKVPPDPPRRVPASHQSQIQVQHKGATFSSHVDFGPADHAHDEHGNIIPVSIQTVTGKPSISFPGSKRFAVPQSYLSGTTSGRTTLGGAERTQTQHAAPVLFQERPHIQGNNGQPLYDEYVSEELSPTRPLYIVGRERFESRHDNDATHVAQHDVRGGRRLGDMDIVSGVLKLNRPQVLKSNGEVLLGREEGNLFPKQEPVSEQVAHSPTLYFNTANKEKEGGAIITKKNLTPPVKFFPPGSGIAQQSTPFRASVPQPQGRQPKNLSLGPQIQHSGGRGSSQGGPPGNLVYRRQSVFSPGQLLAVGVQSFDKRLGDFNEVPPGDFGSPNMVDRGDVFKPEKPLERGARPALYIGDDFDGIVKKRDPQDGKQTYNVLPPRSYVPAVYRKEPAPLKTTTLPPPKVQSQGSNPAEIKDLKMKPIKFIDDRPLESPLLPKKPDQPLQYGRQLQKHLYPTTIITTQRPWQTFSPQTSSSKNAQKPLLQTSIHHDLQRLQTTPSPFASTGKSTSRQTSLPRHDRGRRQFTGDSEVPSRDGAYDQSSAHRVLNRYEILNVSISEPRRLVDPTDDVQDQPQPKLYRQPHHGPGFGFQQITMHEPSLPSATQNPPEFDQFGLYQHFSSLRRPKQPEGTSTLQFDFRPQTPLQQNEPTQGQTHMNNVNIKRVPQFSFQPPAGQQVAQIPSIASHQESLHNAGHISSQKPRGVQFPGSNVQTVHRFNRTHHTVSEKNQFSAEKEPHKRNFYPGEIKPDGRPVSPGQHPAARAFGPVVVSPNLKVPVSEAIRSGSGVEVTPAPRKHFGPPGATPLPAIFQATLEEKLISHHQTLTNSTLTSSSSSRPPPEKTSPNNRPTGGTCATSPARASRNLDTSRPLLRMYDNGVVIGGPEPQKINYDPINDEPIRKGKNLQGHNGATSLHSGYAPRSFVPSIIYKSNNQKNYFKDFNGQTDAPDRNARPLDETVSSNQPAPRQSIFPFTPTTLSPTTELKPFNPTSNTKLMPFEVKKVARPRGRRNQRLFTDAFSDNLSISPTPEATPPTFSQRKVLSADAPNKSTVQATVGKTNGLFGPSHSRGPTENFSAPIMDNDQQGQAKLFIDRDLPQTKQPFSSSDEYTNN</sequence>
<feature type="compositionally biased region" description="Polar residues" evidence="3">
    <location>
        <begin position="1171"/>
        <end position="1181"/>
    </location>
</feature>
<feature type="region of interest" description="Disordered" evidence="3">
    <location>
        <begin position="907"/>
        <end position="927"/>
    </location>
</feature>
<feature type="region of interest" description="Disordered" evidence="3">
    <location>
        <begin position="365"/>
        <end position="418"/>
    </location>
</feature>
<dbReference type="PANTHER" id="PTHR12236:SF86">
    <property type="entry name" value="CCP84AC-RELATED"/>
    <property type="match status" value="1"/>
</dbReference>
<keyword evidence="5" id="KW-1185">Reference proteome</keyword>
<dbReference type="InterPro" id="IPR000618">
    <property type="entry name" value="Insect_cuticle"/>
</dbReference>
<dbReference type="Pfam" id="PF00379">
    <property type="entry name" value="Chitin_bind_4"/>
    <property type="match status" value="1"/>
</dbReference>
<evidence type="ECO:0000256" key="2">
    <source>
        <dbReference type="PROSITE-ProRule" id="PRU00497"/>
    </source>
</evidence>
<feature type="region of interest" description="Disordered" evidence="3">
    <location>
        <begin position="947"/>
        <end position="993"/>
    </location>
</feature>
<feature type="region of interest" description="Disordered" evidence="3">
    <location>
        <begin position="1066"/>
        <end position="1116"/>
    </location>
</feature>
<dbReference type="InParanoid" id="A0A1V9XS99"/>
<dbReference type="PANTHER" id="PTHR12236">
    <property type="entry name" value="STRUCTURAL CONTITUENT OF CUTICLE"/>
    <property type="match status" value="1"/>
</dbReference>
<feature type="compositionally biased region" description="Low complexity" evidence="3">
    <location>
        <begin position="1094"/>
        <end position="1105"/>
    </location>
</feature>
<feature type="compositionally biased region" description="Polar residues" evidence="3">
    <location>
        <begin position="1144"/>
        <end position="1163"/>
    </location>
</feature>
<organism evidence="4 5">
    <name type="scientific">Tropilaelaps mercedesae</name>
    <dbReference type="NCBI Taxonomy" id="418985"/>
    <lineage>
        <taxon>Eukaryota</taxon>
        <taxon>Metazoa</taxon>
        <taxon>Ecdysozoa</taxon>
        <taxon>Arthropoda</taxon>
        <taxon>Chelicerata</taxon>
        <taxon>Arachnida</taxon>
        <taxon>Acari</taxon>
        <taxon>Parasitiformes</taxon>
        <taxon>Mesostigmata</taxon>
        <taxon>Gamasina</taxon>
        <taxon>Dermanyssoidea</taxon>
        <taxon>Laelapidae</taxon>
        <taxon>Tropilaelaps</taxon>
    </lineage>
</organism>
<feature type="compositionally biased region" description="Low complexity" evidence="3">
    <location>
        <begin position="949"/>
        <end position="959"/>
    </location>
</feature>
<feature type="non-terminal residue" evidence="4">
    <location>
        <position position="1"/>
    </location>
</feature>
<dbReference type="InterPro" id="IPR051217">
    <property type="entry name" value="Insect_Cuticle_Struc_Prot"/>
</dbReference>
<feature type="region of interest" description="Disordered" evidence="3">
    <location>
        <begin position="1144"/>
        <end position="1235"/>
    </location>
</feature>
<evidence type="ECO:0008006" key="6">
    <source>
        <dbReference type="Google" id="ProtNLM"/>
    </source>
</evidence>
<dbReference type="InterPro" id="IPR031311">
    <property type="entry name" value="CHIT_BIND_RR_consensus"/>
</dbReference>
<feature type="compositionally biased region" description="Polar residues" evidence="3">
    <location>
        <begin position="1221"/>
        <end position="1235"/>
    </location>
</feature>
<feature type="region of interest" description="Disordered" evidence="3">
    <location>
        <begin position="621"/>
        <end position="666"/>
    </location>
</feature>
<evidence type="ECO:0000313" key="5">
    <source>
        <dbReference type="Proteomes" id="UP000192247"/>
    </source>
</evidence>
<reference evidence="4 5" key="1">
    <citation type="journal article" date="2017" name="Gigascience">
        <title>Draft genome of the honey bee ectoparasitic mite, Tropilaelaps mercedesae, is shaped by the parasitic life history.</title>
        <authorList>
            <person name="Dong X."/>
            <person name="Armstrong S.D."/>
            <person name="Xia D."/>
            <person name="Makepeace B.L."/>
            <person name="Darby A.C."/>
            <person name="Kadowaki T."/>
        </authorList>
    </citation>
    <scope>NUCLEOTIDE SEQUENCE [LARGE SCALE GENOMIC DNA]</scope>
    <source>
        <strain evidence="4">Wuxi-XJTLU</strain>
    </source>
</reference>
<feature type="compositionally biased region" description="Gly residues" evidence="3">
    <location>
        <begin position="402"/>
        <end position="412"/>
    </location>
</feature>
<keyword evidence="1 2" id="KW-0193">Cuticle</keyword>
<name>A0A1V9XS99_9ACAR</name>
<feature type="compositionally biased region" description="Basic and acidic residues" evidence="3">
    <location>
        <begin position="1070"/>
        <end position="1079"/>
    </location>
</feature>
<dbReference type="PROSITE" id="PS51155">
    <property type="entry name" value="CHIT_BIND_RR_2"/>
    <property type="match status" value="1"/>
</dbReference>
<evidence type="ECO:0000256" key="3">
    <source>
        <dbReference type="SAM" id="MobiDB-lite"/>
    </source>
</evidence>
<dbReference type="AlphaFoldDB" id="A0A1V9XS99"/>
<feature type="compositionally biased region" description="Polar residues" evidence="3">
    <location>
        <begin position="621"/>
        <end position="639"/>
    </location>
</feature>
<protein>
    <recommendedName>
        <fullName evidence="6">Cuticle protein 10.9-like</fullName>
    </recommendedName>
</protein>
<proteinExistence type="predicted"/>
<dbReference type="GO" id="GO:0031012">
    <property type="term" value="C:extracellular matrix"/>
    <property type="evidence" value="ECO:0007669"/>
    <property type="project" value="TreeGrafter"/>
</dbReference>
<gene>
    <name evidence="4" type="ORF">BIW11_07812</name>
</gene>
<dbReference type="Proteomes" id="UP000192247">
    <property type="component" value="Unassembled WGS sequence"/>
</dbReference>
<evidence type="ECO:0000256" key="1">
    <source>
        <dbReference type="ARBA" id="ARBA00022460"/>
    </source>
</evidence>
<comment type="caution">
    <text evidence="4">The sequence shown here is derived from an EMBL/GenBank/DDBJ whole genome shotgun (WGS) entry which is preliminary data.</text>
</comment>
<feature type="compositionally biased region" description="Polar residues" evidence="3">
    <location>
        <begin position="370"/>
        <end position="400"/>
    </location>
</feature>
<evidence type="ECO:0000313" key="4">
    <source>
        <dbReference type="EMBL" id="OQR76384.1"/>
    </source>
</evidence>
<feature type="region of interest" description="Disordered" evidence="3">
    <location>
        <begin position="518"/>
        <end position="541"/>
    </location>
</feature>
<dbReference type="OrthoDB" id="6595597at2759"/>
<dbReference type="GO" id="GO:0005615">
    <property type="term" value="C:extracellular space"/>
    <property type="evidence" value="ECO:0007669"/>
    <property type="project" value="TreeGrafter"/>
</dbReference>
<dbReference type="PROSITE" id="PS00233">
    <property type="entry name" value="CHIT_BIND_RR_1"/>
    <property type="match status" value="1"/>
</dbReference>
<feature type="compositionally biased region" description="Polar residues" evidence="3">
    <location>
        <begin position="969"/>
        <end position="979"/>
    </location>
</feature>
<dbReference type="GO" id="GO:0042302">
    <property type="term" value="F:structural constituent of cuticle"/>
    <property type="evidence" value="ECO:0007669"/>
    <property type="project" value="UniProtKB-UniRule"/>
</dbReference>